<accession>A0ABT1VTB5</accession>
<reference evidence="2 3" key="1">
    <citation type="submission" date="2022-06" db="EMBL/GenBank/DDBJ databases">
        <title>Rhizosaccharibacter gen. nov. sp. nov. KSS12, endophytic bacteria isolated from sugarcane.</title>
        <authorList>
            <person name="Pitiwittayakul N."/>
        </authorList>
    </citation>
    <scope>NUCLEOTIDE SEQUENCE [LARGE SCALE GENOMIC DNA]</scope>
    <source>
        <strain evidence="2 3">KSS12</strain>
    </source>
</reference>
<proteinExistence type="predicted"/>
<dbReference type="RefSeq" id="WP_422918323.1">
    <property type="nucleotide sequence ID" value="NZ_JAMZEJ010000001.1"/>
</dbReference>
<name>A0ABT1VTB5_9PROT</name>
<sequence>MTPDHHRPDQQPLSLHGQPGVTSVHHHDLILLIGPHIGGGRSWQVRDGDAMLAWGSTAALSLPGGATFRPAVEQAQAAADAIVAARTPTASVPPIPAGSGVSVSLLYRSSNGDRWDVHHDPVAASGPVVRHTPNAASGGRATDTTLEVFATTTPAGPEHVAALEWLGEHRGACPGFNSG</sequence>
<feature type="region of interest" description="Disordered" evidence="1">
    <location>
        <begin position="119"/>
        <end position="140"/>
    </location>
</feature>
<gene>
    <name evidence="2" type="ORF">NFI88_01870</name>
</gene>
<evidence type="ECO:0000256" key="1">
    <source>
        <dbReference type="SAM" id="MobiDB-lite"/>
    </source>
</evidence>
<evidence type="ECO:0000313" key="3">
    <source>
        <dbReference type="Proteomes" id="UP001524547"/>
    </source>
</evidence>
<evidence type="ECO:0000313" key="2">
    <source>
        <dbReference type="EMBL" id="MCQ8239587.1"/>
    </source>
</evidence>
<protein>
    <submittedName>
        <fullName evidence="2">Uncharacterized protein</fullName>
    </submittedName>
</protein>
<comment type="caution">
    <text evidence="2">The sequence shown here is derived from an EMBL/GenBank/DDBJ whole genome shotgun (WGS) entry which is preliminary data.</text>
</comment>
<dbReference type="EMBL" id="JAMZEJ010000001">
    <property type="protein sequence ID" value="MCQ8239587.1"/>
    <property type="molecule type" value="Genomic_DNA"/>
</dbReference>
<keyword evidence="3" id="KW-1185">Reference proteome</keyword>
<feature type="region of interest" description="Disordered" evidence="1">
    <location>
        <begin position="1"/>
        <end position="21"/>
    </location>
</feature>
<organism evidence="2 3">
    <name type="scientific">Rhizosaccharibacter radicis</name>
    <dbReference type="NCBI Taxonomy" id="2782605"/>
    <lineage>
        <taxon>Bacteria</taxon>
        <taxon>Pseudomonadati</taxon>
        <taxon>Pseudomonadota</taxon>
        <taxon>Alphaproteobacteria</taxon>
        <taxon>Acetobacterales</taxon>
        <taxon>Acetobacteraceae</taxon>
        <taxon>Rhizosaccharibacter</taxon>
    </lineage>
</organism>
<dbReference type="Proteomes" id="UP001524547">
    <property type="component" value="Unassembled WGS sequence"/>
</dbReference>